<feature type="region of interest" description="Disordered" evidence="9">
    <location>
        <begin position="32"/>
        <end position="77"/>
    </location>
</feature>
<keyword evidence="3 8" id="KW-0256">Endoplasmic reticulum</keyword>
<dbReference type="WBParaSite" id="SRDH1_74800.4">
    <property type="protein sequence ID" value="SRDH1_74800.4"/>
    <property type="gene ID" value="SRDH1_74800"/>
</dbReference>
<keyword evidence="8" id="KW-0378">Hydrolase</keyword>
<evidence type="ECO:0000256" key="1">
    <source>
        <dbReference type="ARBA" id="ARBA00008604"/>
    </source>
</evidence>
<feature type="transmembrane region" description="Helical" evidence="8">
    <location>
        <begin position="462"/>
        <end position="483"/>
    </location>
</feature>
<dbReference type="GO" id="GO:0007219">
    <property type="term" value="P:Notch signaling pathway"/>
    <property type="evidence" value="ECO:0007669"/>
    <property type="project" value="UniProtKB-KW"/>
</dbReference>
<feature type="compositionally biased region" description="Polar residues" evidence="9">
    <location>
        <begin position="32"/>
        <end position="45"/>
    </location>
</feature>
<evidence type="ECO:0000256" key="7">
    <source>
        <dbReference type="ARBA" id="ARBA00023136"/>
    </source>
</evidence>
<feature type="transmembrane region" description="Helical" evidence="8">
    <location>
        <begin position="176"/>
        <end position="194"/>
    </location>
</feature>
<comment type="similarity">
    <text evidence="1 8">Belongs to the peptidase A22A family.</text>
</comment>
<dbReference type="SMART" id="SM00730">
    <property type="entry name" value="PSN"/>
    <property type="match status" value="1"/>
</dbReference>
<feature type="transmembrane region" description="Helical" evidence="8">
    <location>
        <begin position="93"/>
        <end position="114"/>
    </location>
</feature>
<dbReference type="Proteomes" id="UP000050792">
    <property type="component" value="Unassembled WGS sequence"/>
</dbReference>
<proteinExistence type="inferred from homology"/>
<feature type="transmembrane region" description="Helical" evidence="8">
    <location>
        <begin position="490"/>
        <end position="513"/>
    </location>
</feature>
<dbReference type="GO" id="GO:0006509">
    <property type="term" value="P:membrane protein ectodomain proteolysis"/>
    <property type="evidence" value="ECO:0007669"/>
    <property type="project" value="TreeGrafter"/>
</dbReference>
<feature type="transmembrane region" description="Helical" evidence="8">
    <location>
        <begin position="144"/>
        <end position="164"/>
    </location>
</feature>
<feature type="transmembrane region" description="Helical" evidence="8">
    <location>
        <begin position="258"/>
        <end position="279"/>
    </location>
</feature>
<comment type="subcellular location">
    <subcellularLocation>
        <location evidence="8">Endoplasmic reticulum membrane</location>
        <topology evidence="8">Multi-pass membrane protein</topology>
    </subcellularLocation>
    <subcellularLocation>
        <location evidence="8">Golgi apparatus membrane</location>
        <topology evidence="8">Multi-pass membrane protein</topology>
    </subcellularLocation>
</comment>
<evidence type="ECO:0000313" key="10">
    <source>
        <dbReference type="Proteomes" id="UP000050792"/>
    </source>
</evidence>
<dbReference type="GO" id="GO:0034205">
    <property type="term" value="P:amyloid-beta formation"/>
    <property type="evidence" value="ECO:0007669"/>
    <property type="project" value="TreeGrafter"/>
</dbReference>
<keyword evidence="6 8" id="KW-0333">Golgi apparatus</keyword>
<dbReference type="GO" id="GO:0016485">
    <property type="term" value="P:protein processing"/>
    <property type="evidence" value="ECO:0007669"/>
    <property type="project" value="InterPro"/>
</dbReference>
<feature type="transmembrane region" description="Helical" evidence="8">
    <location>
        <begin position="206"/>
        <end position="224"/>
    </location>
</feature>
<accession>A0AA85G5S0</accession>
<evidence type="ECO:0000256" key="2">
    <source>
        <dbReference type="ARBA" id="ARBA00022692"/>
    </source>
</evidence>
<protein>
    <recommendedName>
        <fullName evidence="8">Presenilin</fullName>
        <ecNumber evidence="8">3.4.23.-</ecNumber>
    </recommendedName>
</protein>
<comment type="subunit">
    <text evidence="8">Homodimer.</text>
</comment>
<dbReference type="Pfam" id="PF01080">
    <property type="entry name" value="Presenilin"/>
    <property type="match status" value="1"/>
</dbReference>
<dbReference type="InterPro" id="IPR042524">
    <property type="entry name" value="Presenilin_C"/>
</dbReference>
<comment type="domain">
    <text evidence="8">The PAL motif is required for normal active site conformation.</text>
</comment>
<keyword evidence="5 8" id="KW-1133">Transmembrane helix</keyword>
<name>A0AA85G5S0_9TREM</name>
<evidence type="ECO:0000256" key="8">
    <source>
        <dbReference type="RuleBase" id="RU361148"/>
    </source>
</evidence>
<keyword evidence="8" id="KW-0645">Protease</keyword>
<dbReference type="Gene3D" id="1.10.472.100">
    <property type="entry name" value="Presenilin"/>
    <property type="match status" value="1"/>
</dbReference>
<keyword evidence="4 8" id="KW-0914">Notch signaling pathway</keyword>
<dbReference type="PANTHER" id="PTHR10202">
    <property type="entry name" value="PRESENILIN"/>
    <property type="match status" value="1"/>
</dbReference>
<dbReference type="WBParaSite" id="SRDH1_74800.7">
    <property type="protein sequence ID" value="SRDH1_74800.7"/>
    <property type="gene ID" value="SRDH1_74800"/>
</dbReference>
<evidence type="ECO:0000256" key="9">
    <source>
        <dbReference type="SAM" id="MobiDB-lite"/>
    </source>
</evidence>
<sequence length="523" mass="58177">MTNELILEISRLLYDEILNTDFVVTIGLSMTTNPSSSQPLGQSNKSPREHLHGGLPTSSSAPRNRLSGHNHSSHESINSINPDQMLYYGAKQIISLFIPVTVCMLFVVAVASTVDFYGHTDQYLLYTPFHTPNADIGTQTWQTIANTLIFMSVVVVMTCVLVLLFKYQCYKFIRGWIMMTTIFLLFLISFMFFAEVLRAMGVFVDYITVAFALWNFGVVGMIVIHWRGPLVLQQAYLIFISAQISLMFLKYLPKWTCWLVLAALSVWDIVAVLCPNGPLRLLVEMAHERQQPLFPALLYSTTTVYLVKKHQPLEKVENDQQFVGSNITCSVDTPNEASNINCTTQSCPTTSELVVSDGSNQPMTGNSRNMLNIPNNTSRTDVIVVDTPDDNMSNNDARNNNETISQAPHETDTLVAGRPNRWQELQADLIDRDSKGVKLGLGDFVFYSLLIGRATLDGDAVTVVTCYVAILVGMCITVIVLGITRQALPALPISITCGILFYFVSSATISPFLEATAIERVFF</sequence>
<evidence type="ECO:0000256" key="6">
    <source>
        <dbReference type="ARBA" id="ARBA00023034"/>
    </source>
</evidence>
<dbReference type="AlphaFoldDB" id="A0AA85G5S0"/>
<keyword evidence="7 8" id="KW-0472">Membrane</keyword>
<dbReference type="GO" id="GO:0005789">
    <property type="term" value="C:endoplasmic reticulum membrane"/>
    <property type="evidence" value="ECO:0007669"/>
    <property type="project" value="UniProtKB-SubCell"/>
</dbReference>
<dbReference type="GO" id="GO:0070765">
    <property type="term" value="C:gamma-secretase complex"/>
    <property type="evidence" value="ECO:0007669"/>
    <property type="project" value="TreeGrafter"/>
</dbReference>
<comment type="function">
    <text evidence="8">Probable subunit of the gamma-secretase complex, an endoprotease complex that catalyzes the intramembrane cleavage of integral membrane proteins such as Notch receptors.</text>
</comment>
<evidence type="ECO:0000313" key="11">
    <source>
        <dbReference type="WBParaSite" id="SRDH1_74800.4"/>
    </source>
</evidence>
<dbReference type="GO" id="GO:0042500">
    <property type="term" value="F:aspartic endopeptidase activity, intramembrane cleaving"/>
    <property type="evidence" value="ECO:0007669"/>
    <property type="project" value="InterPro"/>
</dbReference>
<organism evidence="10 12">
    <name type="scientific">Schistosoma rodhaini</name>
    <dbReference type="NCBI Taxonomy" id="6188"/>
    <lineage>
        <taxon>Eukaryota</taxon>
        <taxon>Metazoa</taxon>
        <taxon>Spiralia</taxon>
        <taxon>Lophotrochozoa</taxon>
        <taxon>Platyhelminthes</taxon>
        <taxon>Trematoda</taxon>
        <taxon>Digenea</taxon>
        <taxon>Strigeidida</taxon>
        <taxon>Schistosomatoidea</taxon>
        <taxon>Schistosomatidae</taxon>
        <taxon>Schistosoma</taxon>
    </lineage>
</organism>
<evidence type="ECO:0000313" key="12">
    <source>
        <dbReference type="WBParaSite" id="SRDH1_74800.7"/>
    </source>
</evidence>
<dbReference type="GO" id="GO:0055074">
    <property type="term" value="P:calcium ion homeostasis"/>
    <property type="evidence" value="ECO:0007669"/>
    <property type="project" value="TreeGrafter"/>
</dbReference>
<feature type="compositionally biased region" description="Low complexity" evidence="9">
    <location>
        <begin position="67"/>
        <end position="77"/>
    </location>
</feature>
<dbReference type="PANTHER" id="PTHR10202:SF13">
    <property type="entry name" value="PRESENILIN HOMOLOG"/>
    <property type="match status" value="1"/>
</dbReference>
<evidence type="ECO:0000256" key="5">
    <source>
        <dbReference type="ARBA" id="ARBA00022989"/>
    </source>
</evidence>
<reference evidence="10" key="1">
    <citation type="submission" date="2022-06" db="EMBL/GenBank/DDBJ databases">
        <authorList>
            <person name="Berger JAMES D."/>
            <person name="Berger JAMES D."/>
        </authorList>
    </citation>
    <scope>NUCLEOTIDE SEQUENCE [LARGE SCALE GENOMIC DNA]</scope>
</reference>
<keyword evidence="2 8" id="KW-0812">Transmembrane</keyword>
<keyword evidence="10" id="KW-1185">Reference proteome</keyword>
<reference evidence="11 12" key="2">
    <citation type="submission" date="2023-11" db="UniProtKB">
        <authorList>
            <consortium name="WormBaseParasite"/>
        </authorList>
    </citation>
    <scope>IDENTIFICATION</scope>
</reference>
<evidence type="ECO:0000256" key="3">
    <source>
        <dbReference type="ARBA" id="ARBA00022824"/>
    </source>
</evidence>
<dbReference type="InterPro" id="IPR001108">
    <property type="entry name" value="Peptidase_A22A"/>
</dbReference>
<dbReference type="EC" id="3.4.23.-" evidence="8"/>
<dbReference type="GO" id="GO:0000139">
    <property type="term" value="C:Golgi membrane"/>
    <property type="evidence" value="ECO:0007669"/>
    <property type="project" value="UniProtKB-SubCell"/>
</dbReference>
<dbReference type="InterPro" id="IPR006639">
    <property type="entry name" value="Preselin/SPP"/>
</dbReference>
<dbReference type="PRINTS" id="PR01072">
    <property type="entry name" value="PRESENILIN"/>
</dbReference>
<evidence type="ECO:0000256" key="4">
    <source>
        <dbReference type="ARBA" id="ARBA00022976"/>
    </source>
</evidence>